<accession>D2ZR48</accession>
<dbReference type="AlphaFoldDB" id="D2ZR48"/>
<keyword evidence="1" id="KW-0472">Membrane</keyword>
<sequence>MFNKMKKFNNKSRYFTDELNKLGEWMKWFLLTVITLIIISQVSHMFLTYGG</sequence>
<evidence type="ECO:0000313" key="3">
    <source>
        <dbReference type="Proteomes" id="UP000004028"/>
    </source>
</evidence>
<name>D2ZR48_METSM</name>
<keyword evidence="1" id="KW-0812">Transmembrane</keyword>
<reference evidence="2 3" key="1">
    <citation type="submission" date="2010-01" db="EMBL/GenBank/DDBJ databases">
        <authorList>
            <person name="Weinstock G."/>
            <person name="Sodergren E."/>
            <person name="Clifton S."/>
            <person name="Fulton L."/>
            <person name="Fulton B."/>
            <person name="Courtney L."/>
            <person name="Fronick C."/>
            <person name="Harrison M."/>
            <person name="Strong C."/>
            <person name="Farmer C."/>
            <person name="Delahaunty K."/>
            <person name="Markovic C."/>
            <person name="Hall O."/>
            <person name="Minx P."/>
            <person name="Tomlinson C."/>
            <person name="Mitreva M."/>
            <person name="Nelson J."/>
            <person name="Hou S."/>
            <person name="Wollam A."/>
            <person name="Pepin K.H."/>
            <person name="Johnson M."/>
            <person name="Bhonagiri V."/>
            <person name="Nash W.E."/>
            <person name="Warren W."/>
            <person name="Chinwalla A."/>
            <person name="Mardis E.R."/>
            <person name="Wilson R.K."/>
        </authorList>
    </citation>
    <scope>NUCLEOTIDE SEQUENCE [LARGE SCALE GENOMIC DNA]</scope>
    <source>
        <strain evidence="2 3">DSM 2374</strain>
    </source>
</reference>
<evidence type="ECO:0000313" key="2">
    <source>
        <dbReference type="EMBL" id="EFC93745.1"/>
    </source>
</evidence>
<protein>
    <submittedName>
        <fullName evidence="2">Uncharacterized protein</fullName>
    </submittedName>
</protein>
<dbReference type="PATRIC" id="fig|521002.11.peg.1294"/>
<evidence type="ECO:0000256" key="1">
    <source>
        <dbReference type="SAM" id="Phobius"/>
    </source>
</evidence>
<proteinExistence type="predicted"/>
<feature type="transmembrane region" description="Helical" evidence="1">
    <location>
        <begin position="28"/>
        <end position="47"/>
    </location>
</feature>
<comment type="caution">
    <text evidence="2">The sequence shown here is derived from an EMBL/GenBank/DDBJ whole genome shotgun (WGS) entry which is preliminary data.</text>
</comment>
<dbReference type="HOGENOM" id="CLU_3163185_0_0_2"/>
<organism evidence="2 3">
    <name type="scientific">Methanobrevibacter smithii DSM 2374</name>
    <dbReference type="NCBI Taxonomy" id="521002"/>
    <lineage>
        <taxon>Archaea</taxon>
        <taxon>Methanobacteriati</taxon>
        <taxon>Methanobacteriota</taxon>
        <taxon>Methanomada group</taxon>
        <taxon>Methanobacteria</taxon>
        <taxon>Methanobacteriales</taxon>
        <taxon>Methanobacteriaceae</taxon>
        <taxon>Methanobrevibacter</taxon>
    </lineage>
</organism>
<gene>
    <name evidence="2" type="ORF">METSMIF1_03331</name>
</gene>
<dbReference type="Proteomes" id="UP000004028">
    <property type="component" value="Unassembled WGS sequence"/>
</dbReference>
<keyword evidence="1" id="KW-1133">Transmembrane helix</keyword>
<dbReference type="EMBL" id="ABYV02000006">
    <property type="protein sequence ID" value="EFC93745.1"/>
    <property type="molecule type" value="Genomic_DNA"/>
</dbReference>